<protein>
    <submittedName>
        <fullName evidence="1">Uncharacterized protein</fullName>
    </submittedName>
</protein>
<dbReference type="EMBL" id="MCGO01000041">
    <property type="protein sequence ID" value="ORY38993.1"/>
    <property type="molecule type" value="Genomic_DNA"/>
</dbReference>
<reference evidence="1 2" key="1">
    <citation type="submission" date="2016-07" db="EMBL/GenBank/DDBJ databases">
        <title>Pervasive Adenine N6-methylation of Active Genes in Fungi.</title>
        <authorList>
            <consortium name="DOE Joint Genome Institute"/>
            <person name="Mondo S.J."/>
            <person name="Dannebaum R.O."/>
            <person name="Kuo R.C."/>
            <person name="Labutti K."/>
            <person name="Haridas S."/>
            <person name="Kuo A."/>
            <person name="Salamov A."/>
            <person name="Ahrendt S.R."/>
            <person name="Lipzen A."/>
            <person name="Sullivan W."/>
            <person name="Andreopoulos W.B."/>
            <person name="Clum A."/>
            <person name="Lindquist E."/>
            <person name="Daum C."/>
            <person name="Ramamoorthy G.K."/>
            <person name="Gryganskyi A."/>
            <person name="Culley D."/>
            <person name="Magnuson J.K."/>
            <person name="James T.Y."/>
            <person name="O'Malley M.A."/>
            <person name="Stajich J.E."/>
            <person name="Spatafora J.W."/>
            <person name="Visel A."/>
            <person name="Grigoriev I.V."/>
        </authorList>
    </citation>
    <scope>NUCLEOTIDE SEQUENCE [LARGE SCALE GENOMIC DNA]</scope>
    <source>
        <strain evidence="1 2">JEL800</strain>
    </source>
</reference>
<accession>A0A1Y2BW75</accession>
<comment type="caution">
    <text evidence="1">The sequence shown here is derived from an EMBL/GenBank/DDBJ whole genome shotgun (WGS) entry which is preliminary data.</text>
</comment>
<dbReference type="Proteomes" id="UP000193642">
    <property type="component" value="Unassembled WGS sequence"/>
</dbReference>
<proteinExistence type="predicted"/>
<name>A0A1Y2BW75_9FUNG</name>
<evidence type="ECO:0000313" key="2">
    <source>
        <dbReference type="Proteomes" id="UP000193642"/>
    </source>
</evidence>
<organism evidence="1 2">
    <name type="scientific">Rhizoclosmatium globosum</name>
    <dbReference type="NCBI Taxonomy" id="329046"/>
    <lineage>
        <taxon>Eukaryota</taxon>
        <taxon>Fungi</taxon>
        <taxon>Fungi incertae sedis</taxon>
        <taxon>Chytridiomycota</taxon>
        <taxon>Chytridiomycota incertae sedis</taxon>
        <taxon>Chytridiomycetes</taxon>
        <taxon>Chytridiales</taxon>
        <taxon>Chytriomycetaceae</taxon>
        <taxon>Rhizoclosmatium</taxon>
    </lineage>
</organism>
<sequence>MLLLLLLSKGRSPSRCTFFATSTSSAAFPRTLSALSFLSTFSAMAATSASTPLSLPGDPLLVRLRTSLLILGTVVGRF</sequence>
<keyword evidence="2" id="KW-1185">Reference proteome</keyword>
<dbReference type="AlphaFoldDB" id="A0A1Y2BW75"/>
<gene>
    <name evidence="1" type="ORF">BCR33DRAFT_415691</name>
</gene>
<evidence type="ECO:0000313" key="1">
    <source>
        <dbReference type="EMBL" id="ORY38993.1"/>
    </source>
</evidence>